<dbReference type="Proteomes" id="UP000179807">
    <property type="component" value="Unassembled WGS sequence"/>
</dbReference>
<reference evidence="1" key="1">
    <citation type="submission" date="2016-10" db="EMBL/GenBank/DDBJ databases">
        <authorList>
            <person name="Benchimol M."/>
            <person name="Almeida L.G."/>
            <person name="Vasconcelos A.T."/>
            <person name="Perreira-Neves A."/>
            <person name="Rosa I.A."/>
            <person name="Tasca T."/>
            <person name="Bogo M.R."/>
            <person name="de Souza W."/>
        </authorList>
    </citation>
    <scope>NUCLEOTIDE SEQUENCE [LARGE SCALE GENOMIC DNA]</scope>
    <source>
        <strain evidence="1">K</strain>
    </source>
</reference>
<dbReference type="AlphaFoldDB" id="A0A1J4K6S7"/>
<protein>
    <submittedName>
        <fullName evidence="1">Uncharacterized protein</fullName>
    </submittedName>
</protein>
<dbReference type="SUPFAM" id="SSF48371">
    <property type="entry name" value="ARM repeat"/>
    <property type="match status" value="1"/>
</dbReference>
<organism evidence="1 2">
    <name type="scientific">Tritrichomonas foetus</name>
    <dbReference type="NCBI Taxonomy" id="1144522"/>
    <lineage>
        <taxon>Eukaryota</taxon>
        <taxon>Metamonada</taxon>
        <taxon>Parabasalia</taxon>
        <taxon>Tritrichomonadida</taxon>
        <taxon>Tritrichomonadidae</taxon>
        <taxon>Tritrichomonas</taxon>
    </lineage>
</organism>
<dbReference type="EMBL" id="MLAK01000706">
    <property type="protein sequence ID" value="OHT07063.1"/>
    <property type="molecule type" value="Genomic_DNA"/>
</dbReference>
<proteinExistence type="predicted"/>
<sequence>MDEIRQLFLMFLNPTNTNPDEAGKILFERLCSSIETLYEIIQNDSPLRHPAIVFLKLILNLKFVEMDADDKQRVFLFTTNVLIPIILPENPSIFSPIVSEIFYFISHEMGADSNSVNSYIKSLNNPNLLPFIILFLNRVEPSFLDLEFTSHIMTIGLQSDDMQLLVLCFRLFVILCNNFPSSPVFSIFSERISALSVELLTPEVWNILTDLSSAFVPPFLNQAITVLQNPDPDRLLIRVAAFNFIVSNLNANLISQLPQFMNYLIEFQLINLNEINVIDQSLFILYQTALENPDIKSPAFEIFKNATFQLLSTNSILHQIIGLFSLAFLIDNSPEMSLLEYIPNDLSMFHPFLMSGNPILIEATFEVLRVMIGKPLSSHFNFEPIFQDVIYLFLNADTNIRNRAAVFSYRYLKSNFVFTFWIFRKFVSVIQSVKCTELCIYLDILADSILPNSIVVNDYEMDSLVSLAGEILSSNRDLDVKIAAASLCCSLIQKDADLTFQIGEIAVRSAFSALTQSNRTMRKTMSTCLIRFIKCTFGRFNIQFRPFYPELLRCSVIQNSLSPCGEPILLTEMIRYDPELPNKDAFLALLVTTIQSPPNIKQYKIAALCLKKVINKFPLNTQLQVTVQICSNILSPNLFKIMKFAILVLSSMLKEKCPEEKRVQVAQIVAQIFHPFPDYILKSYIGSLCRLSSLVIRTIGPNTPENMKLFVMQLFEKTMVSPIFYSHYTYFLFSDCIKYSVVDENTVKAIINNTFDQLKGNFTNFDASCSFLCIKAVLEKETRGESILNEERMSILVESWVKMTNNLSMVLSKAYLANILIILGLREMIPLDLYVSAIHAFPMEIKHITGEVCRLFLQNKETIQNAPVIVAKEIMSGIIRLLGAGKSIRYTHKIEAEIVIALIQLVISVAFSKNLDVKQTILECFPESPRKQATISTLFQQVQSSG</sequence>
<evidence type="ECO:0000313" key="1">
    <source>
        <dbReference type="EMBL" id="OHT07063.1"/>
    </source>
</evidence>
<keyword evidence="2" id="KW-1185">Reference proteome</keyword>
<dbReference type="InterPro" id="IPR016024">
    <property type="entry name" value="ARM-type_fold"/>
</dbReference>
<evidence type="ECO:0000313" key="2">
    <source>
        <dbReference type="Proteomes" id="UP000179807"/>
    </source>
</evidence>
<dbReference type="GeneID" id="94838621"/>
<accession>A0A1J4K6S7</accession>
<comment type="caution">
    <text evidence="1">The sequence shown here is derived from an EMBL/GenBank/DDBJ whole genome shotgun (WGS) entry which is preliminary data.</text>
</comment>
<gene>
    <name evidence="1" type="ORF">TRFO_24715</name>
</gene>
<dbReference type="VEuPathDB" id="TrichDB:TRFO_24715"/>
<dbReference type="RefSeq" id="XP_068360199.1">
    <property type="nucleotide sequence ID" value="XM_068503917.1"/>
</dbReference>
<name>A0A1J4K6S7_9EUKA</name>